<feature type="region of interest" description="Disordered" evidence="1">
    <location>
        <begin position="143"/>
        <end position="203"/>
    </location>
</feature>
<feature type="compositionally biased region" description="Basic residues" evidence="1">
    <location>
        <begin position="1"/>
        <end position="14"/>
    </location>
</feature>
<sequence>MPRQARHSSHHAATRHNSTQRARLHTAPHSTMLRTALRQPPRGAVRRLGVHTCAHVVRRLWALGEDFLAFPYAAQCPRRGRHLHARESRSSRSRVDAARAAIARHLTRRTAPPWSHRARGRRPCRQGPTTPLFTLRVHPVQNAEVESRRRPVSCAHDKSVRRGHPAVTPTSSSPSCATTLPPLPSKQTGPGQTPRPRPPPVLASKLATNTTIAEPFTSATGTLSNAWRTLGAAQPCLATTAAAAPTGRMSP</sequence>
<feature type="compositionally biased region" description="Low complexity" evidence="1">
    <location>
        <begin position="168"/>
        <end position="192"/>
    </location>
</feature>
<evidence type="ECO:0000256" key="1">
    <source>
        <dbReference type="SAM" id="MobiDB-lite"/>
    </source>
</evidence>
<evidence type="ECO:0000313" key="3">
    <source>
        <dbReference type="Proteomes" id="UP000479710"/>
    </source>
</evidence>
<evidence type="ECO:0000313" key="2">
    <source>
        <dbReference type="EMBL" id="KAF0931617.1"/>
    </source>
</evidence>
<feature type="compositionally biased region" description="Basic and acidic residues" evidence="1">
    <location>
        <begin position="145"/>
        <end position="160"/>
    </location>
</feature>
<name>A0A6G1F3Y3_9ORYZ</name>
<dbReference type="EMBL" id="SPHZ02000001">
    <property type="protein sequence ID" value="KAF0931617.1"/>
    <property type="molecule type" value="Genomic_DNA"/>
</dbReference>
<dbReference type="AlphaFoldDB" id="A0A6G1F3Y3"/>
<protein>
    <submittedName>
        <fullName evidence="2">Uncharacterized protein</fullName>
    </submittedName>
</protein>
<proteinExistence type="predicted"/>
<comment type="caution">
    <text evidence="2">The sequence shown here is derived from an EMBL/GenBank/DDBJ whole genome shotgun (WGS) entry which is preliminary data.</text>
</comment>
<gene>
    <name evidence="2" type="ORF">E2562_005581</name>
</gene>
<keyword evidence="3" id="KW-1185">Reference proteome</keyword>
<reference evidence="2 3" key="1">
    <citation type="submission" date="2019-11" db="EMBL/GenBank/DDBJ databases">
        <title>Whole genome sequence of Oryza granulata.</title>
        <authorList>
            <person name="Li W."/>
        </authorList>
    </citation>
    <scope>NUCLEOTIDE SEQUENCE [LARGE SCALE GENOMIC DNA]</scope>
    <source>
        <strain evidence="3">cv. Menghai</strain>
        <tissue evidence="2">Leaf</tissue>
    </source>
</reference>
<feature type="region of interest" description="Disordered" evidence="1">
    <location>
        <begin position="1"/>
        <end position="28"/>
    </location>
</feature>
<organism evidence="2 3">
    <name type="scientific">Oryza meyeriana var. granulata</name>
    <dbReference type="NCBI Taxonomy" id="110450"/>
    <lineage>
        <taxon>Eukaryota</taxon>
        <taxon>Viridiplantae</taxon>
        <taxon>Streptophyta</taxon>
        <taxon>Embryophyta</taxon>
        <taxon>Tracheophyta</taxon>
        <taxon>Spermatophyta</taxon>
        <taxon>Magnoliopsida</taxon>
        <taxon>Liliopsida</taxon>
        <taxon>Poales</taxon>
        <taxon>Poaceae</taxon>
        <taxon>BOP clade</taxon>
        <taxon>Oryzoideae</taxon>
        <taxon>Oryzeae</taxon>
        <taxon>Oryzinae</taxon>
        <taxon>Oryza</taxon>
        <taxon>Oryza meyeriana</taxon>
    </lineage>
</organism>
<accession>A0A6G1F3Y3</accession>
<feature type="region of interest" description="Disordered" evidence="1">
    <location>
        <begin position="111"/>
        <end position="131"/>
    </location>
</feature>
<dbReference type="Proteomes" id="UP000479710">
    <property type="component" value="Unassembled WGS sequence"/>
</dbReference>